<evidence type="ECO:0000256" key="5">
    <source>
        <dbReference type="ARBA" id="ARBA00023210"/>
    </source>
</evidence>
<evidence type="ECO:0000256" key="3">
    <source>
        <dbReference type="ARBA" id="ARBA00022490"/>
    </source>
</evidence>
<dbReference type="SUPFAM" id="SSF102829">
    <property type="entry name" value="Cell division protein ZapA-like"/>
    <property type="match status" value="1"/>
</dbReference>
<reference evidence="10 11" key="2">
    <citation type="journal article" date="2012" name="Int. J. Syst. Evol. Microbiol.">
        <title>Magnetococcus marinus gen. nov., sp. nov., a marine, magnetotactic bacterium that represents a novel lineage (Magnetococcaceae fam. nov.; Magnetococcales ord. nov.) at the base of the Alphaproteobacteria.</title>
        <authorList>
            <person name="Bazylinski D.A."/>
            <person name="Williams T.J."/>
            <person name="Lefevre C.T."/>
            <person name="Berg R.J."/>
            <person name="Zhang C.L."/>
            <person name="Bowser S.S."/>
            <person name="Dean A.J."/>
            <person name="Beveridge T.J."/>
        </authorList>
    </citation>
    <scope>NUCLEOTIDE SEQUENCE [LARGE SCALE GENOMIC DNA]</scope>
    <source>
        <strain evidence="11">ATCC BAA-1437 / JCM 17883 / MC-1</strain>
    </source>
</reference>
<dbReference type="AlphaFoldDB" id="A0L5J1"/>
<evidence type="ECO:0000256" key="8">
    <source>
        <dbReference type="ARBA" id="ARBA00026068"/>
    </source>
</evidence>
<evidence type="ECO:0000256" key="4">
    <source>
        <dbReference type="ARBA" id="ARBA00022618"/>
    </source>
</evidence>
<dbReference type="InterPro" id="IPR007838">
    <property type="entry name" value="Cell_div_ZapA-like"/>
</dbReference>
<evidence type="ECO:0000256" key="9">
    <source>
        <dbReference type="ARBA" id="ARBA00033158"/>
    </source>
</evidence>
<dbReference type="EMBL" id="CP000471">
    <property type="protein sequence ID" value="ABK43234.1"/>
    <property type="molecule type" value="Genomic_DNA"/>
</dbReference>
<dbReference type="GO" id="GO:0032153">
    <property type="term" value="C:cell division site"/>
    <property type="evidence" value="ECO:0007669"/>
    <property type="project" value="TreeGrafter"/>
</dbReference>
<dbReference type="GO" id="GO:0000917">
    <property type="term" value="P:division septum assembly"/>
    <property type="evidence" value="ECO:0007669"/>
    <property type="project" value="UniProtKB-KW"/>
</dbReference>
<dbReference type="PANTHER" id="PTHR34981">
    <property type="entry name" value="CELL DIVISION PROTEIN ZAPA"/>
    <property type="match status" value="1"/>
</dbReference>
<dbReference type="GO" id="GO:0000921">
    <property type="term" value="P:septin ring assembly"/>
    <property type="evidence" value="ECO:0007669"/>
    <property type="project" value="TreeGrafter"/>
</dbReference>
<sequence>MADMVEVTILGQHFKLRTDTGNDYVHELAEYVESLVEELRRNSRSASTDRVALMAALQIADRYFQLRQRTEGNKELANGRIQRLIEATDRVLAE</sequence>
<dbReference type="KEGG" id="mgm:Mmc1_0713"/>
<comment type="subcellular location">
    <subcellularLocation>
        <location evidence="1">Cytoplasm</location>
    </subcellularLocation>
</comment>
<dbReference type="InterPro" id="IPR036192">
    <property type="entry name" value="Cell_div_ZapA-like_sf"/>
</dbReference>
<keyword evidence="5" id="KW-0717">Septation</keyword>
<evidence type="ECO:0000256" key="6">
    <source>
        <dbReference type="ARBA" id="ARBA00023306"/>
    </source>
</evidence>
<dbReference type="Proteomes" id="UP000002586">
    <property type="component" value="Chromosome"/>
</dbReference>
<dbReference type="Gene3D" id="6.10.250.790">
    <property type="match status" value="1"/>
</dbReference>
<evidence type="ECO:0000313" key="10">
    <source>
        <dbReference type="EMBL" id="ABK43234.1"/>
    </source>
</evidence>
<organism evidence="10 11">
    <name type="scientific">Magnetococcus marinus (strain ATCC BAA-1437 / JCM 17883 / MC-1)</name>
    <dbReference type="NCBI Taxonomy" id="156889"/>
    <lineage>
        <taxon>Bacteria</taxon>
        <taxon>Pseudomonadati</taxon>
        <taxon>Pseudomonadota</taxon>
        <taxon>Magnetococcia</taxon>
        <taxon>Magnetococcales</taxon>
        <taxon>Magnetococcaceae</taxon>
        <taxon>Magnetococcus</taxon>
    </lineage>
</organism>
<gene>
    <name evidence="10" type="ordered locus">Mmc1_0713</name>
</gene>
<dbReference type="OrthoDB" id="5297208at2"/>
<dbReference type="GO" id="GO:0043093">
    <property type="term" value="P:FtsZ-dependent cytokinesis"/>
    <property type="evidence" value="ECO:0007669"/>
    <property type="project" value="TreeGrafter"/>
</dbReference>
<dbReference type="InterPro" id="IPR053712">
    <property type="entry name" value="Bac_CellDiv_Activator"/>
</dbReference>
<name>A0L5J1_MAGMM</name>
<keyword evidence="4 10" id="KW-0132">Cell division</keyword>
<comment type="function">
    <text evidence="7">Activator of cell division through the inhibition of FtsZ GTPase activity, therefore promoting FtsZ assembly into bundles of protofilaments necessary for the formation of the division Z ring. It is recruited early at mid-cell but it is not essential for cell division.</text>
</comment>
<comment type="subunit">
    <text evidence="8">Homodimer. Interacts with FtsZ.</text>
</comment>
<dbReference type="RefSeq" id="WP_011712394.1">
    <property type="nucleotide sequence ID" value="NC_008576.1"/>
</dbReference>
<evidence type="ECO:0000256" key="2">
    <source>
        <dbReference type="ARBA" id="ARBA00015195"/>
    </source>
</evidence>
<dbReference type="STRING" id="156889.Mmc1_0713"/>
<dbReference type="Pfam" id="PF05164">
    <property type="entry name" value="ZapA"/>
    <property type="match status" value="1"/>
</dbReference>
<protein>
    <recommendedName>
        <fullName evidence="2">Cell division protein ZapA</fullName>
    </recommendedName>
    <alternativeName>
        <fullName evidence="9">Z ring-associated protein ZapA</fullName>
    </alternativeName>
</protein>
<dbReference type="GO" id="GO:0005829">
    <property type="term" value="C:cytosol"/>
    <property type="evidence" value="ECO:0007669"/>
    <property type="project" value="TreeGrafter"/>
</dbReference>
<keyword evidence="6" id="KW-0131">Cell cycle</keyword>
<dbReference type="HOGENOM" id="CLU_116623_5_1_5"/>
<dbReference type="PANTHER" id="PTHR34981:SF1">
    <property type="entry name" value="CELL DIVISION PROTEIN ZAPA"/>
    <property type="match status" value="1"/>
</dbReference>
<dbReference type="GO" id="GO:0030428">
    <property type="term" value="C:cell septum"/>
    <property type="evidence" value="ECO:0007669"/>
    <property type="project" value="TreeGrafter"/>
</dbReference>
<proteinExistence type="predicted"/>
<accession>A0L5J1</accession>
<keyword evidence="11" id="KW-1185">Reference proteome</keyword>
<dbReference type="eggNOG" id="COG3027">
    <property type="taxonomic scope" value="Bacteria"/>
</dbReference>
<evidence type="ECO:0000256" key="7">
    <source>
        <dbReference type="ARBA" id="ARBA00024910"/>
    </source>
</evidence>
<reference evidence="11" key="1">
    <citation type="journal article" date="2009" name="Appl. Environ. Microbiol.">
        <title>Complete genome sequence of the chemolithoautotrophic marine magnetotactic coccus strain MC-1.</title>
        <authorList>
            <person name="Schubbe S."/>
            <person name="Williams T.J."/>
            <person name="Xie G."/>
            <person name="Kiss H.E."/>
            <person name="Brettin T.S."/>
            <person name="Martinez D."/>
            <person name="Ross C.A."/>
            <person name="Schuler D."/>
            <person name="Cox B.L."/>
            <person name="Nealson K.H."/>
            <person name="Bazylinski D.A."/>
        </authorList>
    </citation>
    <scope>NUCLEOTIDE SEQUENCE [LARGE SCALE GENOMIC DNA]</scope>
    <source>
        <strain evidence="11">ATCC BAA-1437 / JCM 17883 / MC-1</strain>
    </source>
</reference>
<evidence type="ECO:0000313" key="11">
    <source>
        <dbReference type="Proteomes" id="UP000002586"/>
    </source>
</evidence>
<evidence type="ECO:0000256" key="1">
    <source>
        <dbReference type="ARBA" id="ARBA00004496"/>
    </source>
</evidence>
<keyword evidence="3" id="KW-0963">Cytoplasm</keyword>